<dbReference type="RefSeq" id="WP_213237345.1">
    <property type="nucleotide sequence ID" value="NZ_JAHBCL010000021.1"/>
</dbReference>
<evidence type="ECO:0000256" key="1">
    <source>
        <dbReference type="ARBA" id="ARBA00004651"/>
    </source>
</evidence>
<keyword evidence="2" id="KW-1003">Cell membrane</keyword>
<keyword evidence="4 9" id="KW-1133">Transmembrane helix</keyword>
<comment type="subcellular location">
    <subcellularLocation>
        <location evidence="1">Cell membrane</location>
        <topology evidence="1">Multi-pass membrane protein</topology>
    </subcellularLocation>
</comment>
<keyword evidence="13" id="KW-1185">Reference proteome</keyword>
<dbReference type="SMART" id="SM00283">
    <property type="entry name" value="MA"/>
    <property type="match status" value="1"/>
</dbReference>
<dbReference type="Proteomes" id="UP000746471">
    <property type="component" value="Unassembled WGS sequence"/>
</dbReference>
<name>A0ABS5PQQ5_9FIRM</name>
<feature type="domain" description="Methyl-accepting transducer" evidence="10">
    <location>
        <begin position="268"/>
        <end position="540"/>
    </location>
</feature>
<gene>
    <name evidence="12" type="ORF">KHM83_12430</name>
</gene>
<evidence type="ECO:0000256" key="9">
    <source>
        <dbReference type="SAM" id="Phobius"/>
    </source>
</evidence>
<comment type="caution">
    <text evidence="12">The sequence shown here is derived from an EMBL/GenBank/DDBJ whole genome shotgun (WGS) entry which is preliminary data.</text>
</comment>
<protein>
    <submittedName>
        <fullName evidence="12">Methyl-accepting chemotaxis protein</fullName>
    </submittedName>
</protein>
<evidence type="ECO:0000256" key="4">
    <source>
        <dbReference type="ARBA" id="ARBA00022989"/>
    </source>
</evidence>
<dbReference type="SUPFAM" id="SSF58104">
    <property type="entry name" value="Methyl-accepting chemotaxis protein (MCP) signaling domain"/>
    <property type="match status" value="1"/>
</dbReference>
<dbReference type="Gene3D" id="3.30.450.20">
    <property type="entry name" value="PAS domain"/>
    <property type="match status" value="1"/>
</dbReference>
<proteinExistence type="inferred from homology"/>
<keyword evidence="3 9" id="KW-0812">Transmembrane</keyword>
<organism evidence="12 13">
    <name type="scientific">Fusibacter paucivorans</name>
    <dbReference type="NCBI Taxonomy" id="76009"/>
    <lineage>
        <taxon>Bacteria</taxon>
        <taxon>Bacillati</taxon>
        <taxon>Bacillota</taxon>
        <taxon>Clostridia</taxon>
        <taxon>Eubacteriales</taxon>
        <taxon>Eubacteriales Family XII. Incertae Sedis</taxon>
        <taxon>Fusibacter</taxon>
    </lineage>
</organism>
<dbReference type="InterPro" id="IPR033480">
    <property type="entry name" value="sCache_2"/>
</dbReference>
<evidence type="ECO:0000256" key="8">
    <source>
        <dbReference type="PROSITE-ProRule" id="PRU00284"/>
    </source>
</evidence>
<dbReference type="EMBL" id="JAHBCL010000021">
    <property type="protein sequence ID" value="MBS7527483.1"/>
    <property type="molecule type" value="Genomic_DNA"/>
</dbReference>
<keyword evidence="5 9" id="KW-0472">Membrane</keyword>
<dbReference type="Gene3D" id="1.10.287.950">
    <property type="entry name" value="Methyl-accepting chemotaxis protein"/>
    <property type="match status" value="1"/>
</dbReference>
<evidence type="ECO:0000256" key="6">
    <source>
        <dbReference type="ARBA" id="ARBA00023224"/>
    </source>
</evidence>
<dbReference type="PANTHER" id="PTHR32089">
    <property type="entry name" value="METHYL-ACCEPTING CHEMOTAXIS PROTEIN MCPB"/>
    <property type="match status" value="1"/>
</dbReference>
<dbReference type="InterPro" id="IPR004089">
    <property type="entry name" value="MCPsignal_dom"/>
</dbReference>
<comment type="similarity">
    <text evidence="7">Belongs to the methyl-accepting chemotaxis (MCP) protein family.</text>
</comment>
<dbReference type="Pfam" id="PF17200">
    <property type="entry name" value="sCache_2"/>
    <property type="match status" value="1"/>
</dbReference>
<evidence type="ECO:0000259" key="11">
    <source>
        <dbReference type="PROSITE" id="PS50885"/>
    </source>
</evidence>
<feature type="transmembrane region" description="Helical" evidence="9">
    <location>
        <begin position="189"/>
        <end position="211"/>
    </location>
</feature>
<evidence type="ECO:0000259" key="10">
    <source>
        <dbReference type="PROSITE" id="PS50111"/>
    </source>
</evidence>
<dbReference type="PROSITE" id="PS50885">
    <property type="entry name" value="HAMP"/>
    <property type="match status" value="1"/>
</dbReference>
<dbReference type="InterPro" id="IPR003660">
    <property type="entry name" value="HAMP_dom"/>
</dbReference>
<dbReference type="Pfam" id="PF00015">
    <property type="entry name" value="MCPsignal"/>
    <property type="match status" value="1"/>
</dbReference>
<dbReference type="CDD" id="cd06225">
    <property type="entry name" value="HAMP"/>
    <property type="match status" value="1"/>
</dbReference>
<evidence type="ECO:0000256" key="7">
    <source>
        <dbReference type="ARBA" id="ARBA00029447"/>
    </source>
</evidence>
<accession>A0ABS5PQQ5</accession>
<dbReference type="SMART" id="SM01049">
    <property type="entry name" value="Cache_2"/>
    <property type="match status" value="1"/>
</dbReference>
<evidence type="ECO:0000313" key="12">
    <source>
        <dbReference type="EMBL" id="MBS7527483.1"/>
    </source>
</evidence>
<evidence type="ECO:0000256" key="2">
    <source>
        <dbReference type="ARBA" id="ARBA00022475"/>
    </source>
</evidence>
<evidence type="ECO:0000256" key="3">
    <source>
        <dbReference type="ARBA" id="ARBA00022692"/>
    </source>
</evidence>
<feature type="domain" description="HAMP" evidence="11">
    <location>
        <begin position="211"/>
        <end position="263"/>
    </location>
</feature>
<dbReference type="PANTHER" id="PTHR32089:SF112">
    <property type="entry name" value="LYSOZYME-LIKE PROTEIN-RELATED"/>
    <property type="match status" value="1"/>
</dbReference>
<evidence type="ECO:0000256" key="5">
    <source>
        <dbReference type="ARBA" id="ARBA00023136"/>
    </source>
</evidence>
<evidence type="ECO:0000313" key="13">
    <source>
        <dbReference type="Proteomes" id="UP000746471"/>
    </source>
</evidence>
<dbReference type="PROSITE" id="PS50111">
    <property type="entry name" value="CHEMOTAXIS_TRANSDUC_2"/>
    <property type="match status" value="1"/>
</dbReference>
<reference evidence="12 13" key="1">
    <citation type="submission" date="2021-05" db="EMBL/GenBank/DDBJ databases">
        <title>Fusibacter ferrireducens sp. nov., an anaerobic, sulfur- and Fe-reducing bacterium isolated from the mangrove sediment.</title>
        <authorList>
            <person name="Qiu D."/>
        </authorList>
    </citation>
    <scope>NUCLEOTIDE SEQUENCE [LARGE SCALE GENOMIC DNA]</scope>
    <source>
        <strain evidence="12 13">DSM 12116</strain>
    </source>
</reference>
<keyword evidence="6 8" id="KW-0807">Transducer</keyword>
<sequence length="569" mass="62956">MKNLKLRYKILFLALFIIIIFSAVIMAYILPKVNSIIEERTAVKLEELVDIALSEIQNQQTLAATGVKTEEEAKADALAAIGNYRYSGSEYYWINDETGMMLNHPIKPELNDTNILDIQDPDGKYIFQEMIAVANADGGGVVEYQWPKPGFDVPQPKMSYVGKEQNWGWIVGTGIYIDDLKAIEHEINITTLIISVIIIIFSLIIVTLIVMPINKTLMNIIENTERYKNYDFTTDIDVSSKDELGAIAESFNKVSVGLKDLLRNMIETSKELTGDSIEISDSMHLLQDKTGNTLQSTSDISAVIEETSAATQQVAETIVEAKDAITIVAEKATEGAMRVSDVSRRADELRISSQKSSDEAKQIYSDVKTRLEGAIDNAKKVDRINALLEDILSITSQTNLLALNASIEAARAGDAGRGFAVVANEVGNLADQSAQMVEDIKQTVEFIQHAVSALIKDSTEILGFVESKVLNDYEKLIDIGEQYSADATEFNSIMMELSAISEELTGSMETISSNVSEVRIATEQEAEEVSNILAMTEEVTQRTDRVNDIISENIKMIKSLDELITKFKI</sequence>